<evidence type="ECO:0000256" key="3">
    <source>
        <dbReference type="ARBA" id="ARBA00022692"/>
    </source>
</evidence>
<evidence type="ECO:0000313" key="7">
    <source>
        <dbReference type="EMBL" id="MBD3106854.1"/>
    </source>
</evidence>
<evidence type="ECO:0000313" key="8">
    <source>
        <dbReference type="Proteomes" id="UP000602076"/>
    </source>
</evidence>
<feature type="transmembrane region" description="Helical" evidence="6">
    <location>
        <begin position="258"/>
        <end position="280"/>
    </location>
</feature>
<keyword evidence="8" id="KW-1185">Reference proteome</keyword>
<organism evidence="7 8">
    <name type="scientific">Peribacillus faecalis</name>
    <dbReference type="NCBI Taxonomy" id="2772559"/>
    <lineage>
        <taxon>Bacteria</taxon>
        <taxon>Bacillati</taxon>
        <taxon>Bacillota</taxon>
        <taxon>Bacilli</taxon>
        <taxon>Bacillales</taxon>
        <taxon>Bacillaceae</taxon>
        <taxon>Peribacillus</taxon>
    </lineage>
</organism>
<feature type="transmembrane region" description="Helical" evidence="6">
    <location>
        <begin position="84"/>
        <end position="103"/>
    </location>
</feature>
<keyword evidence="3 6" id="KW-0812">Transmembrane</keyword>
<reference evidence="7" key="1">
    <citation type="submission" date="2020-09" db="EMBL/GenBank/DDBJ databases">
        <title>Bacillus faecalis sp. nov., a moderately halophilic bacterium isolated from cow faeces.</title>
        <authorList>
            <person name="Jiang L."/>
            <person name="Lee J."/>
        </authorList>
    </citation>
    <scope>NUCLEOTIDE SEQUENCE</scope>
    <source>
        <strain evidence="7">AGMB 02131</strain>
    </source>
</reference>
<feature type="transmembrane region" description="Helical" evidence="6">
    <location>
        <begin position="149"/>
        <end position="170"/>
    </location>
</feature>
<gene>
    <name evidence="7" type="primary">ctaG</name>
    <name evidence="7" type="ORF">IEO70_00490</name>
</gene>
<feature type="transmembrane region" description="Helical" evidence="6">
    <location>
        <begin position="123"/>
        <end position="142"/>
    </location>
</feature>
<dbReference type="GO" id="GO:0005886">
    <property type="term" value="C:plasma membrane"/>
    <property type="evidence" value="ECO:0007669"/>
    <property type="project" value="UniProtKB-SubCell"/>
</dbReference>
<proteinExistence type="predicted"/>
<evidence type="ECO:0000256" key="6">
    <source>
        <dbReference type="SAM" id="Phobius"/>
    </source>
</evidence>
<evidence type="ECO:0000256" key="2">
    <source>
        <dbReference type="ARBA" id="ARBA00022475"/>
    </source>
</evidence>
<evidence type="ECO:0000256" key="5">
    <source>
        <dbReference type="ARBA" id="ARBA00023136"/>
    </source>
</evidence>
<evidence type="ECO:0000256" key="1">
    <source>
        <dbReference type="ARBA" id="ARBA00004651"/>
    </source>
</evidence>
<keyword evidence="4 6" id="KW-1133">Transmembrane helix</keyword>
<feature type="transmembrane region" description="Helical" evidence="6">
    <location>
        <begin position="50"/>
        <end position="72"/>
    </location>
</feature>
<sequence>MTLDIFGFRALWSPYFMLFLIGVALLYFLGTTVYRQKICSVSEPLAKKHVVFFCVTVVLLYIVKGSPVDLLGHIMFSVHMTQMALLYLLIPPIFILAIPKWLWRPFLQISIIKPLFSFFTKPLIALFLFVGMFSLYHIPIIFDAVKTDMLLHAVYTTVLFAAAICTWWPLVNELEEYQGFLGLKRIGYIFANGILLTPACALIIFADLPMYQTYSDSAFWLKAMELCVPAGMLATLDLSGPEMFNSMSLLEDQRTGGVIMKIIQELVYGFFMAKIFYAWFRTESKDSIDMNPKVGEL</sequence>
<keyword evidence="5 6" id="KW-0472">Membrane</keyword>
<protein>
    <submittedName>
        <fullName evidence="7">Cytochrome c oxidase assembly factor CtaG</fullName>
    </submittedName>
</protein>
<comment type="caution">
    <text evidence="7">The sequence shown here is derived from an EMBL/GenBank/DDBJ whole genome shotgun (WGS) entry which is preliminary data.</text>
</comment>
<dbReference type="NCBIfam" id="TIGR02737">
    <property type="entry name" value="caa3_CtaG"/>
    <property type="match status" value="1"/>
</dbReference>
<dbReference type="InterPro" id="IPR019108">
    <property type="entry name" value="Caa3_assmbl_CtaG-rel"/>
</dbReference>
<dbReference type="Pfam" id="PF09678">
    <property type="entry name" value="Caa3_CtaG"/>
    <property type="match status" value="1"/>
</dbReference>
<dbReference type="EMBL" id="JACXSI010000001">
    <property type="protein sequence ID" value="MBD3106854.1"/>
    <property type="molecule type" value="Genomic_DNA"/>
</dbReference>
<comment type="subcellular location">
    <subcellularLocation>
        <location evidence="1">Cell membrane</location>
        <topology evidence="1">Multi-pass membrane protein</topology>
    </subcellularLocation>
</comment>
<dbReference type="Proteomes" id="UP000602076">
    <property type="component" value="Unassembled WGS sequence"/>
</dbReference>
<dbReference type="AlphaFoldDB" id="A0A927H9G2"/>
<feature type="transmembrane region" description="Helical" evidence="6">
    <location>
        <begin position="218"/>
        <end position="238"/>
    </location>
</feature>
<dbReference type="InterPro" id="IPR014108">
    <property type="entry name" value="Caa3-assmbl_CtaG"/>
</dbReference>
<evidence type="ECO:0000256" key="4">
    <source>
        <dbReference type="ARBA" id="ARBA00022989"/>
    </source>
</evidence>
<feature type="transmembrane region" description="Helical" evidence="6">
    <location>
        <begin position="12"/>
        <end position="30"/>
    </location>
</feature>
<feature type="transmembrane region" description="Helical" evidence="6">
    <location>
        <begin position="186"/>
        <end position="206"/>
    </location>
</feature>
<accession>A0A927H9G2</accession>
<keyword evidence="2" id="KW-1003">Cell membrane</keyword>
<name>A0A927H9G2_9BACI</name>